<evidence type="ECO:0000313" key="7">
    <source>
        <dbReference type="Proteomes" id="UP000269410"/>
    </source>
</evidence>
<dbReference type="EMBL" id="RFKV01000111">
    <property type="protein sequence ID" value="RMD76680.1"/>
    <property type="molecule type" value="Genomic_DNA"/>
</dbReference>
<keyword evidence="2" id="KW-0547">Nucleotide-binding</keyword>
<dbReference type="Pfam" id="PF00004">
    <property type="entry name" value="AAA"/>
    <property type="match status" value="1"/>
</dbReference>
<keyword evidence="1 4" id="KW-0677">Repeat</keyword>
<dbReference type="AlphaFoldDB" id="A0A3M0YWY4"/>
<dbReference type="GO" id="GO:0005737">
    <property type="term" value="C:cytoplasm"/>
    <property type="evidence" value="ECO:0007669"/>
    <property type="project" value="TreeGrafter"/>
</dbReference>
<dbReference type="InterPro" id="IPR036628">
    <property type="entry name" value="Clp_N_dom_sf"/>
</dbReference>
<dbReference type="GO" id="GO:0006508">
    <property type="term" value="P:proteolysis"/>
    <property type="evidence" value="ECO:0007669"/>
    <property type="project" value="UniProtKB-KW"/>
</dbReference>
<keyword evidence="6" id="KW-0378">Hydrolase</keyword>
<dbReference type="InterPro" id="IPR050130">
    <property type="entry name" value="ClpA_ClpB"/>
</dbReference>
<evidence type="ECO:0000313" key="6">
    <source>
        <dbReference type="EMBL" id="RMD76680.1"/>
    </source>
</evidence>
<dbReference type="Gene3D" id="1.10.1780.10">
    <property type="entry name" value="Clp, N-terminal domain"/>
    <property type="match status" value="1"/>
</dbReference>
<dbReference type="PROSITE" id="PS51903">
    <property type="entry name" value="CLP_R"/>
    <property type="match status" value="1"/>
</dbReference>
<dbReference type="InterPro" id="IPR001270">
    <property type="entry name" value="ClpA/B"/>
</dbReference>
<dbReference type="InterPro" id="IPR041546">
    <property type="entry name" value="ClpA/ClpB_AAA_lid"/>
</dbReference>
<sequence>MIPHFDRFSTSSRETIEKAVNVASDFGSQKVDLIHFFYALISQDNSVVDYFMSLGIDINATKAQIEKVERTGKKTQIEKLKLSQSFRELLTKSFAKAMKDSKPIVTIEDMFVTFLSFENHPLVKDLLTGKNISIDSYLNFIKQVTIQENQPIVLPISSSSRNSDEFFVEDFLTDMNETIKNQGKEAEVVGRDAEIDRLIHVLSRKYKNNPILIGEPGVGKTAIVEGLVYRVVNQINIPVSMSKKKFYSLSIAALIAGSKLRGDVEERLQEIIDEVSSEPESIIFIDEIHMIVGAGSTGARDSMDVANILKPYLSNGSITVIGATTKSEYQKSILLDQALARRFQPIYVDELSKEATIEVLVNLLPVLEEYHGVTSSREILNLIVELSDKYIKDRYFPDKAIDVLDETFAYVKINRQYQNAPQIAKIAALRDRAAKRKQLELDKGNFKGAHRWKTIEEDLTLQMERFQFGKSKSARRKKVIKESVTLRDVIDVVKRISRVPTAGDDIIDANQKDFLASCLSNIVGQDDVVNEVLLVLKKVSIGFKDDKKPAASFLFLGPTGVGKTEMAKSIAKGYSSLDKGFLQLNMSEFMEPHSVAKLIGSPPGYVGYEETSKLVEFVRSNPHSVVLFDEIEKAHPSVLNILLQILDEGYLTDNKANKVFFNNCIIVLTSNIGVAELNY</sequence>
<evidence type="ECO:0000256" key="1">
    <source>
        <dbReference type="ARBA" id="ARBA00022737"/>
    </source>
</evidence>
<dbReference type="GO" id="GO:0008233">
    <property type="term" value="F:peptidase activity"/>
    <property type="evidence" value="ECO:0007669"/>
    <property type="project" value="UniProtKB-KW"/>
</dbReference>
<dbReference type="CDD" id="cd19499">
    <property type="entry name" value="RecA-like_ClpB_Hsp104-like"/>
    <property type="match status" value="1"/>
</dbReference>
<dbReference type="PANTHER" id="PTHR11638">
    <property type="entry name" value="ATP-DEPENDENT CLP PROTEASE"/>
    <property type="match status" value="1"/>
</dbReference>
<evidence type="ECO:0000259" key="5">
    <source>
        <dbReference type="PROSITE" id="PS51903"/>
    </source>
</evidence>
<accession>A0A3M0YWY4</accession>
<dbReference type="PRINTS" id="PR00300">
    <property type="entry name" value="CLPPROTEASEA"/>
</dbReference>
<proteinExistence type="predicted"/>
<dbReference type="Gene3D" id="3.40.50.300">
    <property type="entry name" value="P-loop containing nucleotide triphosphate hydrolases"/>
    <property type="match status" value="3"/>
</dbReference>
<comment type="caution">
    <text evidence="6">The sequence shown here is derived from an EMBL/GenBank/DDBJ whole genome shotgun (WGS) entry which is preliminary data.</text>
</comment>
<dbReference type="InterPro" id="IPR004176">
    <property type="entry name" value="Clp_R_N"/>
</dbReference>
<keyword evidence="3 6" id="KW-0067">ATP-binding</keyword>
<dbReference type="InterPro" id="IPR003959">
    <property type="entry name" value="ATPase_AAA_core"/>
</dbReference>
<dbReference type="SMART" id="SM00382">
    <property type="entry name" value="AAA"/>
    <property type="match status" value="2"/>
</dbReference>
<feature type="domain" description="Clp R" evidence="5">
    <location>
        <begin position="5"/>
        <end position="149"/>
    </location>
</feature>
<protein>
    <submittedName>
        <fullName evidence="6">ATP-dependent Clp protease ATP-binding subunit</fullName>
    </submittedName>
</protein>
<dbReference type="CDD" id="cd00009">
    <property type="entry name" value="AAA"/>
    <property type="match status" value="1"/>
</dbReference>
<dbReference type="SUPFAM" id="SSF52540">
    <property type="entry name" value="P-loop containing nucleoside triphosphate hydrolases"/>
    <property type="match status" value="2"/>
</dbReference>
<dbReference type="Proteomes" id="UP000269410">
    <property type="component" value="Unassembled WGS sequence"/>
</dbReference>
<dbReference type="GO" id="GO:0016887">
    <property type="term" value="F:ATP hydrolysis activity"/>
    <property type="evidence" value="ECO:0007669"/>
    <property type="project" value="InterPro"/>
</dbReference>
<keyword evidence="6" id="KW-0645">Protease</keyword>
<dbReference type="InterPro" id="IPR027417">
    <property type="entry name" value="P-loop_NTPase"/>
</dbReference>
<evidence type="ECO:0000256" key="3">
    <source>
        <dbReference type="ARBA" id="ARBA00022840"/>
    </source>
</evidence>
<dbReference type="PANTHER" id="PTHR11638:SF18">
    <property type="entry name" value="HEAT SHOCK PROTEIN 104"/>
    <property type="match status" value="1"/>
</dbReference>
<gene>
    <name evidence="6" type="ORF">D6810_03270</name>
</gene>
<evidence type="ECO:0000256" key="4">
    <source>
        <dbReference type="PROSITE-ProRule" id="PRU01251"/>
    </source>
</evidence>
<feature type="non-terminal residue" evidence="6">
    <location>
        <position position="679"/>
    </location>
</feature>
<reference evidence="6 7" key="1">
    <citation type="submission" date="2018-10" db="EMBL/GenBank/DDBJ databases">
        <title>Thermophilic Lithotrophy and Phototrophy in an Intertidal, Iron-rich, Geothermal Spring.</title>
        <authorList>
            <person name="Ward L.M."/>
            <person name="Idei A."/>
            <person name="Nakagawa M."/>
            <person name="Ueno Y."/>
            <person name="Fischer W."/>
            <person name="Mcglynn S.E."/>
        </authorList>
    </citation>
    <scope>NUCLEOTIDE SEQUENCE [LARGE SCALE GENOMIC DNA]</scope>
    <source>
        <strain evidence="6">J137</strain>
    </source>
</reference>
<evidence type="ECO:0000256" key="2">
    <source>
        <dbReference type="ARBA" id="ARBA00022741"/>
    </source>
</evidence>
<dbReference type="GO" id="GO:0034605">
    <property type="term" value="P:cellular response to heat"/>
    <property type="evidence" value="ECO:0007669"/>
    <property type="project" value="TreeGrafter"/>
</dbReference>
<dbReference type="Pfam" id="PF17871">
    <property type="entry name" value="AAA_lid_9"/>
    <property type="match status" value="1"/>
</dbReference>
<organism evidence="6 7">
    <name type="scientific">Candidatus Dojkabacteria bacterium</name>
    <dbReference type="NCBI Taxonomy" id="2099670"/>
    <lineage>
        <taxon>Bacteria</taxon>
        <taxon>Candidatus Dojkabacteria</taxon>
    </lineage>
</organism>
<dbReference type="Pfam" id="PF02861">
    <property type="entry name" value="Clp_N"/>
    <property type="match status" value="1"/>
</dbReference>
<dbReference type="SUPFAM" id="SSF81923">
    <property type="entry name" value="Double Clp-N motif"/>
    <property type="match status" value="1"/>
</dbReference>
<dbReference type="Pfam" id="PF07724">
    <property type="entry name" value="AAA_2"/>
    <property type="match status" value="1"/>
</dbReference>
<dbReference type="InterPro" id="IPR003593">
    <property type="entry name" value="AAA+_ATPase"/>
</dbReference>
<name>A0A3M0YWY4_9BACT</name>
<dbReference type="GO" id="GO:0005524">
    <property type="term" value="F:ATP binding"/>
    <property type="evidence" value="ECO:0007669"/>
    <property type="project" value="UniProtKB-KW"/>
</dbReference>